<dbReference type="Pfam" id="PF08530">
    <property type="entry name" value="PepX_C"/>
    <property type="match status" value="1"/>
</dbReference>
<dbReference type="InterPro" id="IPR005674">
    <property type="entry name" value="CocE/Ser_esterase"/>
</dbReference>
<organism evidence="3">
    <name type="scientific">hydrothermal vent metagenome</name>
    <dbReference type="NCBI Taxonomy" id="652676"/>
    <lineage>
        <taxon>unclassified sequences</taxon>
        <taxon>metagenomes</taxon>
        <taxon>ecological metagenomes</taxon>
    </lineage>
</organism>
<dbReference type="AlphaFoldDB" id="A0A3B0S3L5"/>
<dbReference type="SUPFAM" id="SSF49785">
    <property type="entry name" value="Galactose-binding domain-like"/>
    <property type="match status" value="1"/>
</dbReference>
<keyword evidence="1" id="KW-0378">Hydrolase</keyword>
<proteinExistence type="predicted"/>
<dbReference type="EMBL" id="UOEE01000204">
    <property type="protein sequence ID" value="VAV95446.1"/>
    <property type="molecule type" value="Genomic_DNA"/>
</dbReference>
<sequence>MQRLITVFVLALVCAFAIAVPAFSKDYGKWSDKALREELARLADIQVKILVPMRDKVGLATNVYVPKGSGKDAPTIFWRTPYNFNKMSGTRLRYAVEAVSRGFAFVLQDERGRYFSEGKFQILGYPRTDGFDSLDWIADQKWSNGKVGTLGCSSSAEWQLSLAAQDHPAHAAMVPMASGAGIGRVGDFQEQGNWYTGGVPRTLFFVWLYNVDNPLRAQIPAGLDAKTRARIGEYNDLAANKPDVDWKTHIFSLPINQMLSSLGEPPATFEQFIARKPNDQGWFNGGIYHDNEPWGVPALWFNSWYDVSIGPNMALFNHARKNGVDKSVRENQYAVVAPVTHCGFLRLGPDTKVGGRNVGDTSFDTMGEIFSWFDRWLKDDKAAFAKDTPHVRYYAMGTNKWQSADQWPPKTAKMQRLYLHSGGKANSLYGDGTLRTAKPENKQSADSFTYDPMNPVPTIGGGDCCNGGLVIPGAFDQRSIEARADVLVYTSQPLDQPMEVSGFVDAVLYVSSDVPDTDFAVKLVDVTPDGTAYIIDDTILRARYRNGFDQEEFLKKNQIAKLEFSPMTTSIVFGKGHRIRVEVTSSNFPKFVRNLNTGGANYDESKGAVAQNQIYHTGKHASYIELPVVQ</sequence>
<accession>A0A3B0S3L5</accession>
<dbReference type="SMART" id="SM00939">
    <property type="entry name" value="PepX_C"/>
    <property type="match status" value="1"/>
</dbReference>
<dbReference type="InterPro" id="IPR029058">
    <property type="entry name" value="AB_hydrolase_fold"/>
</dbReference>
<dbReference type="InterPro" id="IPR013736">
    <property type="entry name" value="Xaa-Pro_dipept_C"/>
</dbReference>
<dbReference type="InterPro" id="IPR008979">
    <property type="entry name" value="Galactose-bd-like_sf"/>
</dbReference>
<evidence type="ECO:0000313" key="3">
    <source>
        <dbReference type="EMBL" id="VAV95446.1"/>
    </source>
</evidence>
<evidence type="ECO:0000256" key="1">
    <source>
        <dbReference type="ARBA" id="ARBA00022801"/>
    </source>
</evidence>
<dbReference type="SUPFAM" id="SSF53474">
    <property type="entry name" value="alpha/beta-Hydrolases"/>
    <property type="match status" value="1"/>
</dbReference>
<gene>
    <name evidence="3" type="ORF">MNBD_ALPHA06-1454</name>
</gene>
<dbReference type="InterPro" id="IPR000383">
    <property type="entry name" value="Xaa-Pro-like_dom"/>
</dbReference>
<feature type="domain" description="Xaa-Pro dipeptidyl-peptidase C-terminal" evidence="2">
    <location>
        <begin position="370"/>
        <end position="625"/>
    </location>
</feature>
<reference evidence="3" key="1">
    <citation type="submission" date="2018-06" db="EMBL/GenBank/DDBJ databases">
        <authorList>
            <person name="Zhirakovskaya E."/>
        </authorList>
    </citation>
    <scope>NUCLEOTIDE SEQUENCE</scope>
</reference>
<dbReference type="NCBIfam" id="TIGR00976">
    <property type="entry name" value="CocE_NonD"/>
    <property type="match status" value="1"/>
</dbReference>
<name>A0A3B0S3L5_9ZZZZ</name>
<dbReference type="Gene3D" id="3.40.50.1820">
    <property type="entry name" value="alpha/beta hydrolase"/>
    <property type="match status" value="1"/>
</dbReference>
<dbReference type="Pfam" id="PF02129">
    <property type="entry name" value="Peptidase_S15"/>
    <property type="match status" value="1"/>
</dbReference>
<protein>
    <submittedName>
        <fullName evidence="3">Acylase, putative</fullName>
    </submittedName>
</protein>
<dbReference type="Gene3D" id="1.10.3020.10">
    <property type="entry name" value="alpha-amino acid ester hydrolase ( Helical cap domain)"/>
    <property type="match status" value="1"/>
</dbReference>
<dbReference type="Gene3D" id="2.60.120.260">
    <property type="entry name" value="Galactose-binding domain-like"/>
    <property type="match status" value="1"/>
</dbReference>
<evidence type="ECO:0000259" key="2">
    <source>
        <dbReference type="SMART" id="SM00939"/>
    </source>
</evidence>
<dbReference type="GO" id="GO:0008239">
    <property type="term" value="F:dipeptidyl-peptidase activity"/>
    <property type="evidence" value="ECO:0007669"/>
    <property type="project" value="InterPro"/>
</dbReference>